<dbReference type="Gene3D" id="1.25.40.10">
    <property type="entry name" value="Tetratricopeptide repeat domain"/>
    <property type="match status" value="1"/>
</dbReference>
<dbReference type="SMART" id="SM00671">
    <property type="entry name" value="SEL1"/>
    <property type="match status" value="3"/>
</dbReference>
<dbReference type="InterPro" id="IPR011990">
    <property type="entry name" value="TPR-like_helical_dom_sf"/>
</dbReference>
<sequence>YDVFLKAIKNDPGNQSVDFDNLKANTKIIIPGLPTAMYNAGATYEKHYQKLGLKNEQQALREAVKWYKLGAEGGLELAQFSYGYALEFGLGGETKNLKEAGNWYEQSAKKGLSVAQENFANLHFNGFGDPAKRDYPNAYLWYSIAAKTLIAKGKEPSKDLSNAIRACRRFLTKDESSRVDRLAAAFKPR</sequence>
<dbReference type="InterPro" id="IPR052945">
    <property type="entry name" value="Mitotic_Regulator"/>
</dbReference>
<evidence type="ECO:0008006" key="2">
    <source>
        <dbReference type="Google" id="ProtNLM"/>
    </source>
</evidence>
<reference evidence="1" key="1">
    <citation type="submission" date="2018-05" db="EMBL/GenBank/DDBJ databases">
        <authorList>
            <person name="Lanie J.A."/>
            <person name="Ng W.-L."/>
            <person name="Kazmierczak K.M."/>
            <person name="Andrzejewski T.M."/>
            <person name="Davidsen T.M."/>
            <person name="Wayne K.J."/>
            <person name="Tettelin H."/>
            <person name="Glass J.I."/>
            <person name="Rusch D."/>
            <person name="Podicherti R."/>
            <person name="Tsui H.-C.T."/>
            <person name="Winkler M.E."/>
        </authorList>
    </citation>
    <scope>NUCLEOTIDE SEQUENCE</scope>
</reference>
<evidence type="ECO:0000313" key="1">
    <source>
        <dbReference type="EMBL" id="SVD16370.1"/>
    </source>
</evidence>
<dbReference type="PANTHER" id="PTHR43628:SF1">
    <property type="entry name" value="CHITIN SYNTHASE REGULATORY FACTOR 2-RELATED"/>
    <property type="match status" value="1"/>
</dbReference>
<organism evidence="1">
    <name type="scientific">marine metagenome</name>
    <dbReference type="NCBI Taxonomy" id="408172"/>
    <lineage>
        <taxon>unclassified sequences</taxon>
        <taxon>metagenomes</taxon>
        <taxon>ecological metagenomes</taxon>
    </lineage>
</organism>
<proteinExistence type="predicted"/>
<dbReference type="SUPFAM" id="SSF81901">
    <property type="entry name" value="HCP-like"/>
    <property type="match status" value="1"/>
</dbReference>
<protein>
    <recommendedName>
        <fullName evidence="2">Sel1 repeat family protein</fullName>
    </recommendedName>
</protein>
<name>A0A382T2G6_9ZZZZ</name>
<dbReference type="Pfam" id="PF08238">
    <property type="entry name" value="Sel1"/>
    <property type="match status" value="3"/>
</dbReference>
<dbReference type="AlphaFoldDB" id="A0A382T2G6"/>
<feature type="non-terminal residue" evidence="1">
    <location>
        <position position="1"/>
    </location>
</feature>
<dbReference type="PANTHER" id="PTHR43628">
    <property type="entry name" value="ACTIVATOR OF C KINASE PROTEIN 1-RELATED"/>
    <property type="match status" value="1"/>
</dbReference>
<dbReference type="InterPro" id="IPR006597">
    <property type="entry name" value="Sel1-like"/>
</dbReference>
<accession>A0A382T2G6</accession>
<gene>
    <name evidence="1" type="ORF">METZ01_LOCUS369224</name>
</gene>
<dbReference type="EMBL" id="UINC01133439">
    <property type="protein sequence ID" value="SVD16370.1"/>
    <property type="molecule type" value="Genomic_DNA"/>
</dbReference>